<sequence length="315" mass="31366">MDDTRYPCPACGAPADLSAGCSGCRRAPDPTAAEVVRLSRQVAELEPEVERARRAYTELAGRLTAVSRRRAELAAVVRAGLAAPVVARPVSLVGPPPFIGPGSGVAAGSRPGAAETSTRTVQGLLFVLGGLLLGTAAVVFTAVAWAAVGVAGRALILAAFTALALGVPLLAVRRGLRGTAETFAAVGLLLVVLDGYAAWSVDLAGVAGWPGSRYAALVGGASAAVAVVYGRWSGLTGPWFAALLAVQPALPLLAAEAGWGAAGWAMVLLGVALLNLAVLAALRGREGVAQFVGRVLAGVAQGTALLGAAGCAAVP</sequence>
<feature type="transmembrane region" description="Helical" evidence="1">
    <location>
        <begin position="154"/>
        <end position="172"/>
    </location>
</feature>
<keyword evidence="1" id="KW-0472">Membrane</keyword>
<protein>
    <recommendedName>
        <fullName evidence="4">DUF2157 domain-containing protein</fullName>
    </recommendedName>
</protein>
<dbReference type="EMBL" id="QGSZ01000088">
    <property type="protein sequence ID" value="RQX08472.1"/>
    <property type="molecule type" value="Genomic_DNA"/>
</dbReference>
<comment type="caution">
    <text evidence="2">The sequence shown here is derived from an EMBL/GenBank/DDBJ whole genome shotgun (WGS) entry which is preliminary data.</text>
</comment>
<name>A0A3N9X664_9ACTN</name>
<feature type="non-terminal residue" evidence="2">
    <location>
        <position position="315"/>
    </location>
</feature>
<accession>A0A3N9X664</accession>
<feature type="transmembrane region" description="Helical" evidence="1">
    <location>
        <begin position="261"/>
        <end position="282"/>
    </location>
</feature>
<evidence type="ECO:0000313" key="2">
    <source>
        <dbReference type="EMBL" id="RQX08472.1"/>
    </source>
</evidence>
<evidence type="ECO:0000256" key="1">
    <source>
        <dbReference type="SAM" id="Phobius"/>
    </source>
</evidence>
<evidence type="ECO:0000313" key="3">
    <source>
        <dbReference type="Proteomes" id="UP000282312"/>
    </source>
</evidence>
<evidence type="ECO:0008006" key="4">
    <source>
        <dbReference type="Google" id="ProtNLM"/>
    </source>
</evidence>
<reference evidence="2 3" key="1">
    <citation type="submission" date="2018-05" db="EMBL/GenBank/DDBJ databases">
        <title>Micromonospora from Atacama Desert.</title>
        <authorList>
            <person name="Carro L."/>
            <person name="Goodfellow M."/>
            <person name="Klenk H.-P."/>
        </authorList>
    </citation>
    <scope>NUCLEOTIDE SEQUENCE [LARGE SCALE GENOMIC DNA]</scope>
    <source>
        <strain evidence="2 3">LB39</strain>
    </source>
</reference>
<dbReference type="AlphaFoldDB" id="A0A3N9X664"/>
<dbReference type="Proteomes" id="UP000282312">
    <property type="component" value="Unassembled WGS sequence"/>
</dbReference>
<keyword evidence="1" id="KW-0812">Transmembrane</keyword>
<feature type="transmembrane region" description="Helical" evidence="1">
    <location>
        <begin position="179"/>
        <end position="199"/>
    </location>
</feature>
<organism evidence="2 3">
    <name type="scientific">Micromonospora inaquosa</name>
    <dbReference type="NCBI Taxonomy" id="2203716"/>
    <lineage>
        <taxon>Bacteria</taxon>
        <taxon>Bacillati</taxon>
        <taxon>Actinomycetota</taxon>
        <taxon>Actinomycetes</taxon>
        <taxon>Micromonosporales</taxon>
        <taxon>Micromonosporaceae</taxon>
        <taxon>Micromonospora</taxon>
    </lineage>
</organism>
<proteinExistence type="predicted"/>
<keyword evidence="3" id="KW-1185">Reference proteome</keyword>
<gene>
    <name evidence="2" type="ORF">DLJ59_01720</name>
</gene>
<keyword evidence="1" id="KW-1133">Transmembrane helix</keyword>
<feature type="transmembrane region" description="Helical" evidence="1">
    <location>
        <begin position="124"/>
        <end position="148"/>
    </location>
</feature>